<comment type="caution">
    <text evidence="3">The sequence shown here is derived from an EMBL/GenBank/DDBJ whole genome shotgun (WGS) entry which is preliminary data.</text>
</comment>
<evidence type="ECO:0000256" key="2">
    <source>
        <dbReference type="SAM" id="SignalP"/>
    </source>
</evidence>
<dbReference type="EMBL" id="CAJNOU010000064">
    <property type="protein sequence ID" value="CAF0843111.1"/>
    <property type="molecule type" value="Genomic_DNA"/>
</dbReference>
<keyword evidence="2" id="KW-0732">Signal</keyword>
<accession>A0A813VWD5</accession>
<keyword evidence="1" id="KW-1133">Transmembrane helix</keyword>
<gene>
    <name evidence="3" type="ORF">SEV965_LOCUS2710</name>
</gene>
<evidence type="ECO:0000313" key="4">
    <source>
        <dbReference type="Proteomes" id="UP000663889"/>
    </source>
</evidence>
<reference evidence="3" key="1">
    <citation type="submission" date="2021-02" db="EMBL/GenBank/DDBJ databases">
        <authorList>
            <person name="Nowell W R."/>
        </authorList>
    </citation>
    <scope>NUCLEOTIDE SEQUENCE</scope>
</reference>
<feature type="signal peptide" evidence="2">
    <location>
        <begin position="1"/>
        <end position="21"/>
    </location>
</feature>
<dbReference type="Proteomes" id="UP000663889">
    <property type="component" value="Unassembled WGS sequence"/>
</dbReference>
<feature type="transmembrane region" description="Helical" evidence="1">
    <location>
        <begin position="45"/>
        <end position="65"/>
    </location>
</feature>
<sequence>MISKQLALVLFFFILVIVAQAGNESDTDLNNNIHKMKIYILDIMISKQLALVLFFFILVIVAQAGNEPDTDLNNNIQKSGIVSTVNRQQRWIAECQALQAHLKITNNALPKVVESLFFALAPTSYLQLLHVGLLQIFRHFT</sequence>
<dbReference type="AlphaFoldDB" id="A0A813VWD5"/>
<keyword evidence="1" id="KW-0812">Transmembrane</keyword>
<keyword evidence="1" id="KW-0472">Membrane</keyword>
<organism evidence="3 4">
    <name type="scientific">Rotaria sordida</name>
    <dbReference type="NCBI Taxonomy" id="392033"/>
    <lineage>
        <taxon>Eukaryota</taxon>
        <taxon>Metazoa</taxon>
        <taxon>Spiralia</taxon>
        <taxon>Gnathifera</taxon>
        <taxon>Rotifera</taxon>
        <taxon>Eurotatoria</taxon>
        <taxon>Bdelloidea</taxon>
        <taxon>Philodinida</taxon>
        <taxon>Philodinidae</taxon>
        <taxon>Rotaria</taxon>
    </lineage>
</organism>
<evidence type="ECO:0000313" key="3">
    <source>
        <dbReference type="EMBL" id="CAF0843111.1"/>
    </source>
</evidence>
<feature type="chain" id="PRO_5032727015" evidence="2">
    <location>
        <begin position="22"/>
        <end position="141"/>
    </location>
</feature>
<name>A0A813VWD5_9BILA</name>
<evidence type="ECO:0000256" key="1">
    <source>
        <dbReference type="SAM" id="Phobius"/>
    </source>
</evidence>
<protein>
    <submittedName>
        <fullName evidence="3">Uncharacterized protein</fullName>
    </submittedName>
</protein>
<proteinExistence type="predicted"/>